<feature type="transmembrane region" description="Helical" evidence="2">
    <location>
        <begin position="76"/>
        <end position="98"/>
    </location>
</feature>
<name>A0ABQ7FSF3_9ACTN</name>
<keyword evidence="2" id="KW-0812">Transmembrane</keyword>
<keyword evidence="2" id="KW-0472">Membrane</keyword>
<feature type="region of interest" description="Disordered" evidence="1">
    <location>
        <begin position="1"/>
        <end position="35"/>
    </location>
</feature>
<feature type="compositionally biased region" description="Polar residues" evidence="1">
    <location>
        <begin position="172"/>
        <end position="191"/>
    </location>
</feature>
<gene>
    <name evidence="3" type="ORF">GCU69_00970</name>
</gene>
<evidence type="ECO:0000313" key="3">
    <source>
        <dbReference type="EMBL" id="KAF4410959.1"/>
    </source>
</evidence>
<feature type="compositionally biased region" description="Low complexity" evidence="1">
    <location>
        <begin position="291"/>
        <end position="300"/>
    </location>
</feature>
<organism evidence="3 4">
    <name type="scientific">Streptomyces lycii</name>
    <dbReference type="NCBI Taxonomy" id="2654337"/>
    <lineage>
        <taxon>Bacteria</taxon>
        <taxon>Bacillati</taxon>
        <taxon>Actinomycetota</taxon>
        <taxon>Actinomycetes</taxon>
        <taxon>Kitasatosporales</taxon>
        <taxon>Streptomycetaceae</taxon>
        <taxon>Streptomyces</taxon>
    </lineage>
</organism>
<dbReference type="Proteomes" id="UP000621266">
    <property type="component" value="Unassembled WGS sequence"/>
</dbReference>
<reference evidence="3 4" key="1">
    <citation type="submission" date="2019-10" db="EMBL/GenBank/DDBJ databases">
        <title>Streptomyces tenebrisbrunneis sp.nov., an endogenous actinomycete isolated from of Lycium ruthenicum.</title>
        <authorList>
            <person name="Ma L."/>
        </authorList>
    </citation>
    <scope>NUCLEOTIDE SEQUENCE [LARGE SCALE GENOMIC DNA]</scope>
    <source>
        <strain evidence="3 4">TRM 66187</strain>
    </source>
</reference>
<evidence type="ECO:0000256" key="2">
    <source>
        <dbReference type="SAM" id="Phobius"/>
    </source>
</evidence>
<comment type="caution">
    <text evidence="3">The sequence shown here is derived from an EMBL/GenBank/DDBJ whole genome shotgun (WGS) entry which is preliminary data.</text>
</comment>
<feature type="compositionally biased region" description="Basic and acidic residues" evidence="1">
    <location>
        <begin position="139"/>
        <end position="166"/>
    </location>
</feature>
<keyword evidence="2" id="KW-1133">Transmembrane helix</keyword>
<evidence type="ECO:0000256" key="1">
    <source>
        <dbReference type="SAM" id="MobiDB-lite"/>
    </source>
</evidence>
<evidence type="ECO:0000313" key="4">
    <source>
        <dbReference type="Proteomes" id="UP000621266"/>
    </source>
</evidence>
<dbReference type="EMBL" id="WHPN01000025">
    <property type="protein sequence ID" value="KAF4410959.1"/>
    <property type="molecule type" value="Genomic_DNA"/>
</dbReference>
<keyword evidence="4" id="KW-1185">Reference proteome</keyword>
<feature type="region of interest" description="Disordered" evidence="1">
    <location>
        <begin position="281"/>
        <end position="346"/>
    </location>
</feature>
<protein>
    <recommendedName>
        <fullName evidence="5">DUF4232 domain-containing protein</fullName>
    </recommendedName>
</protein>
<evidence type="ECO:0008006" key="5">
    <source>
        <dbReference type="Google" id="ProtNLM"/>
    </source>
</evidence>
<proteinExistence type="predicted"/>
<dbReference type="RefSeq" id="WP_098752669.1">
    <property type="nucleotide sequence ID" value="NZ_WHPN01000025.1"/>
</dbReference>
<feature type="region of interest" description="Disordered" evidence="1">
    <location>
        <begin position="49"/>
        <end position="72"/>
    </location>
</feature>
<accession>A0ABQ7FSF3</accession>
<sequence length="368" mass="37037">MTEQQHGADGPEGPDDFAGPRRSGEESPFVATDSNLDEQALKRLLQTVVDDIEPSPDSLEHLRRAVPARRARKRQAFVGGIAAVLFVGTAVPTFVHVASTGDTAEDRPANAASSERTQGGTGGKYDGDRNGNAPGAPGDESREKDGKKDPHDKGGKKGGEKSENGREGTAGGNSNPSETMAVSSPSCTSVQLGGGTSSVNAPDAEGKVYGSFRVVNVSDTACTVSGPGAVVATSQGNAEPIAVVDHTLGDAATGLPDPAAEAAKLILKPRQAYEVRFAFVPAGGSPGGCPTPGTSPDPGDSAGGSSGSPTTMSASESPQTTVDEQPPPAPAGSVLLSHTPEGDDAAVQATVPEVCSGTIYRTGVLTAS</sequence>
<feature type="region of interest" description="Disordered" evidence="1">
    <location>
        <begin position="102"/>
        <end position="204"/>
    </location>
</feature>